<dbReference type="STRING" id="211165.GCA_000317285_03318"/>
<keyword evidence="1 4" id="KW-0378">Hydrolase</keyword>
<evidence type="ECO:0000256" key="4">
    <source>
        <dbReference type="PROSITE-ProRule" id="PRU00050"/>
    </source>
</evidence>
<evidence type="ECO:0000259" key="5">
    <source>
        <dbReference type="PROSITE" id="PS50122"/>
    </source>
</evidence>
<evidence type="ECO:0000313" key="6">
    <source>
        <dbReference type="EMBL" id="RUR73606.1"/>
    </source>
</evidence>
<evidence type="ECO:0000256" key="3">
    <source>
        <dbReference type="ARBA" id="ARBA00048267"/>
    </source>
</evidence>
<dbReference type="GO" id="GO:0005737">
    <property type="term" value="C:cytoplasm"/>
    <property type="evidence" value="ECO:0007669"/>
    <property type="project" value="InterPro"/>
</dbReference>
<dbReference type="AlphaFoldDB" id="A0A3S0XIJ1"/>
<dbReference type="RefSeq" id="WP_016872397.1">
    <property type="nucleotide sequence ID" value="NZ_AJLN01000085.1"/>
</dbReference>
<comment type="catalytic activity">
    <reaction evidence="3">
        <text>[protein]-L-glutamate 5-O-methyl ester + H2O = L-glutamyl-[protein] + methanol + H(+)</text>
        <dbReference type="Rhea" id="RHEA:23236"/>
        <dbReference type="Rhea" id="RHEA-COMP:10208"/>
        <dbReference type="Rhea" id="RHEA-COMP:10311"/>
        <dbReference type="ChEBI" id="CHEBI:15377"/>
        <dbReference type="ChEBI" id="CHEBI:15378"/>
        <dbReference type="ChEBI" id="CHEBI:17790"/>
        <dbReference type="ChEBI" id="CHEBI:29973"/>
        <dbReference type="ChEBI" id="CHEBI:82795"/>
        <dbReference type="EC" id="3.1.1.61"/>
    </reaction>
</comment>
<dbReference type="PROSITE" id="PS50122">
    <property type="entry name" value="CHEB"/>
    <property type="match status" value="1"/>
</dbReference>
<proteinExistence type="predicted"/>
<feature type="active site" evidence="4">
    <location>
        <position position="38"/>
    </location>
</feature>
<keyword evidence="4" id="KW-0145">Chemotaxis</keyword>
<keyword evidence="7" id="KW-1185">Reference proteome</keyword>
<evidence type="ECO:0000313" key="7">
    <source>
        <dbReference type="Proteomes" id="UP000268857"/>
    </source>
</evidence>
<dbReference type="OrthoDB" id="9793421at2"/>
<evidence type="ECO:0000256" key="1">
    <source>
        <dbReference type="ARBA" id="ARBA00022801"/>
    </source>
</evidence>
<dbReference type="GO" id="GO:0000156">
    <property type="term" value="F:phosphorelay response regulator activity"/>
    <property type="evidence" value="ECO:0007669"/>
    <property type="project" value="InterPro"/>
</dbReference>
<feature type="active site" evidence="4">
    <location>
        <position position="11"/>
    </location>
</feature>
<gene>
    <name evidence="6" type="primary">cheB2</name>
    <name evidence="6" type="ORF">PCC6912_56040</name>
</gene>
<feature type="domain" description="CheB-type methylesterase" evidence="5">
    <location>
        <begin position="1"/>
        <end position="194"/>
    </location>
</feature>
<accession>A0A3S0XIJ1</accession>
<dbReference type="Proteomes" id="UP000268857">
    <property type="component" value="Unassembled WGS sequence"/>
</dbReference>
<protein>
    <recommendedName>
        <fullName evidence="2">protein-glutamate methylesterase</fullName>
        <ecNumber evidence="2">3.1.1.61</ecNumber>
    </recommendedName>
</protein>
<dbReference type="Pfam" id="PF01339">
    <property type="entry name" value="CheB_methylest"/>
    <property type="match status" value="1"/>
</dbReference>
<organism evidence="6 7">
    <name type="scientific">Chlorogloeopsis fritschii PCC 6912</name>
    <dbReference type="NCBI Taxonomy" id="211165"/>
    <lineage>
        <taxon>Bacteria</taxon>
        <taxon>Bacillati</taxon>
        <taxon>Cyanobacteriota</taxon>
        <taxon>Cyanophyceae</taxon>
        <taxon>Nostocales</taxon>
        <taxon>Chlorogloeopsidaceae</taxon>
        <taxon>Chlorogloeopsis</taxon>
    </lineage>
</organism>
<dbReference type="PANTHER" id="PTHR42872:SF3">
    <property type="entry name" value="PROTEIN-GLUTAMATE METHYLESTERASE_PROTEIN-GLUTAMINE GLUTAMINASE 1"/>
    <property type="match status" value="1"/>
</dbReference>
<dbReference type="EMBL" id="RSCJ01000034">
    <property type="protein sequence ID" value="RUR73606.1"/>
    <property type="molecule type" value="Genomic_DNA"/>
</dbReference>
<dbReference type="GO" id="GO:0008984">
    <property type="term" value="F:protein-glutamate methylesterase activity"/>
    <property type="evidence" value="ECO:0007669"/>
    <property type="project" value="UniProtKB-EC"/>
</dbReference>
<evidence type="ECO:0000256" key="2">
    <source>
        <dbReference type="ARBA" id="ARBA00039140"/>
    </source>
</evidence>
<dbReference type="SUPFAM" id="SSF52738">
    <property type="entry name" value="Methylesterase CheB, C-terminal domain"/>
    <property type="match status" value="1"/>
</dbReference>
<reference evidence="6 7" key="1">
    <citation type="journal article" date="2019" name="Genome Biol. Evol.">
        <title>Day and night: Metabolic profiles and evolutionary relationships of six axenic non-marine cyanobacteria.</title>
        <authorList>
            <person name="Will S.E."/>
            <person name="Henke P."/>
            <person name="Boedeker C."/>
            <person name="Huang S."/>
            <person name="Brinkmann H."/>
            <person name="Rohde M."/>
            <person name="Jarek M."/>
            <person name="Friedl T."/>
            <person name="Seufert S."/>
            <person name="Schumacher M."/>
            <person name="Overmann J."/>
            <person name="Neumann-Schaal M."/>
            <person name="Petersen J."/>
        </authorList>
    </citation>
    <scope>NUCLEOTIDE SEQUENCE [LARGE SCALE GENOMIC DNA]</scope>
    <source>
        <strain evidence="6 7">PCC 6912</strain>
    </source>
</reference>
<dbReference type="PANTHER" id="PTHR42872">
    <property type="entry name" value="PROTEIN-GLUTAMATE METHYLESTERASE/PROTEIN-GLUTAMINE GLUTAMINASE"/>
    <property type="match status" value="1"/>
</dbReference>
<dbReference type="CDD" id="cd16433">
    <property type="entry name" value="CheB"/>
    <property type="match status" value="1"/>
</dbReference>
<sequence>MTFKLIAIGTSFGGLNALQVILSDLPENFPVPIAVVQHRHKDSDCRLRALLQNYTNLSVKEAEDKEEILPGSVYLAPADYHLLIENKDKTVSYAYFTLSTDAPVTYARPSIDVLFETAADAYAEKVIGVLLTGANQDGVQGLAKIKARGGLTIAEEPSTAFCPVMPAAAITAGVVDKILPLEYIALFLVNICNL</sequence>
<dbReference type="GO" id="GO:0006935">
    <property type="term" value="P:chemotaxis"/>
    <property type="evidence" value="ECO:0007669"/>
    <property type="project" value="UniProtKB-UniRule"/>
</dbReference>
<comment type="caution">
    <text evidence="6">The sequence shown here is derived from an EMBL/GenBank/DDBJ whole genome shotgun (WGS) entry which is preliminary data.</text>
</comment>
<name>A0A3S0XIJ1_CHLFR</name>
<dbReference type="InterPro" id="IPR000673">
    <property type="entry name" value="Sig_transdc_resp-reg_Me-estase"/>
</dbReference>
<dbReference type="InterPro" id="IPR035909">
    <property type="entry name" value="CheB_C"/>
</dbReference>
<dbReference type="Gene3D" id="3.40.50.180">
    <property type="entry name" value="Methylesterase CheB, C-terminal domain"/>
    <property type="match status" value="1"/>
</dbReference>
<feature type="active site" evidence="4">
    <location>
        <position position="137"/>
    </location>
</feature>
<dbReference type="EC" id="3.1.1.61" evidence="2"/>